<dbReference type="Proteomes" id="UP001163846">
    <property type="component" value="Unassembled WGS sequence"/>
</dbReference>
<dbReference type="EMBL" id="MU806019">
    <property type="protein sequence ID" value="KAJ3842029.1"/>
    <property type="molecule type" value="Genomic_DNA"/>
</dbReference>
<feature type="chain" id="PRO_5041234977" evidence="1">
    <location>
        <begin position="25"/>
        <end position="224"/>
    </location>
</feature>
<keyword evidence="3" id="KW-1185">Reference proteome</keyword>
<evidence type="ECO:0000313" key="3">
    <source>
        <dbReference type="Proteomes" id="UP001163846"/>
    </source>
</evidence>
<sequence length="224" mass="25408">MHLFRVFTCHALATSMLILSMISAAPISTSWQPPESKKRLFSEFSVAEVDEAEESPKRPRGSYKYHDHANGSKAPLRKYYIVVCPQSKQKVESERYSDPKATWTVGFVQAEKESDLSGKILCGYRTVQTQPPAKPFAGEWEFVVDKNQPRKTGLRPLAPFHSHRAQLKGNRKLRIFNEVVENSDLGYHGFQQGVSWYARERTSILNGTHPNLEQSPSSHADSMQ</sequence>
<name>A0AA38PFN8_9AGAR</name>
<keyword evidence="1" id="KW-0732">Signal</keyword>
<comment type="caution">
    <text evidence="2">The sequence shown here is derived from an EMBL/GenBank/DDBJ whole genome shotgun (WGS) entry which is preliminary data.</text>
</comment>
<gene>
    <name evidence="2" type="ORF">F5878DRAFT_701214</name>
</gene>
<evidence type="ECO:0000313" key="2">
    <source>
        <dbReference type="EMBL" id="KAJ3842029.1"/>
    </source>
</evidence>
<proteinExistence type="predicted"/>
<accession>A0AA38PFN8</accession>
<feature type="signal peptide" evidence="1">
    <location>
        <begin position="1"/>
        <end position="24"/>
    </location>
</feature>
<reference evidence="2" key="1">
    <citation type="submission" date="2022-08" db="EMBL/GenBank/DDBJ databases">
        <authorList>
            <consortium name="DOE Joint Genome Institute"/>
            <person name="Min B."/>
            <person name="Riley R."/>
            <person name="Sierra-Patev S."/>
            <person name="Naranjo-Ortiz M."/>
            <person name="Looney B."/>
            <person name="Konkel Z."/>
            <person name="Slot J.C."/>
            <person name="Sakamoto Y."/>
            <person name="Steenwyk J.L."/>
            <person name="Rokas A."/>
            <person name="Carro J."/>
            <person name="Camarero S."/>
            <person name="Ferreira P."/>
            <person name="Molpeceres G."/>
            <person name="Ruiz-Duenas F.J."/>
            <person name="Serrano A."/>
            <person name="Henrissat B."/>
            <person name="Drula E."/>
            <person name="Hughes K.W."/>
            <person name="Mata J.L."/>
            <person name="Ishikawa N.K."/>
            <person name="Vargas-Isla R."/>
            <person name="Ushijima S."/>
            <person name="Smith C.A."/>
            <person name="Ahrendt S."/>
            <person name="Andreopoulos W."/>
            <person name="He G."/>
            <person name="Labutti K."/>
            <person name="Lipzen A."/>
            <person name="Ng V."/>
            <person name="Sandor L."/>
            <person name="Barry K."/>
            <person name="Martinez A.T."/>
            <person name="Xiao Y."/>
            <person name="Gibbons J.G."/>
            <person name="Terashima K."/>
            <person name="Hibbett D.S."/>
            <person name="Grigoriev I.V."/>
        </authorList>
    </citation>
    <scope>NUCLEOTIDE SEQUENCE</scope>
    <source>
        <strain evidence="2">TFB9207</strain>
    </source>
</reference>
<protein>
    <submittedName>
        <fullName evidence="2">Uncharacterized protein</fullName>
    </submittedName>
</protein>
<evidence type="ECO:0000256" key="1">
    <source>
        <dbReference type="SAM" id="SignalP"/>
    </source>
</evidence>
<organism evidence="2 3">
    <name type="scientific">Lentinula raphanica</name>
    <dbReference type="NCBI Taxonomy" id="153919"/>
    <lineage>
        <taxon>Eukaryota</taxon>
        <taxon>Fungi</taxon>
        <taxon>Dikarya</taxon>
        <taxon>Basidiomycota</taxon>
        <taxon>Agaricomycotina</taxon>
        <taxon>Agaricomycetes</taxon>
        <taxon>Agaricomycetidae</taxon>
        <taxon>Agaricales</taxon>
        <taxon>Marasmiineae</taxon>
        <taxon>Omphalotaceae</taxon>
        <taxon>Lentinula</taxon>
    </lineage>
</organism>
<dbReference type="AlphaFoldDB" id="A0AA38PFN8"/>